<dbReference type="RefSeq" id="WP_197999725.1">
    <property type="nucleotide sequence ID" value="NZ_CP036347.1"/>
</dbReference>
<sequence length="51" mass="5849">MSQNQSEVDSANDEGPVYGFLDCVAFLMAKRWLKDQRSQDENIQREGNLSK</sequence>
<accession>A0A517W8V5</accession>
<reference evidence="1 2" key="1">
    <citation type="submission" date="2019-02" db="EMBL/GenBank/DDBJ databases">
        <title>Deep-cultivation of Planctomycetes and their phenomic and genomic characterization uncovers novel biology.</title>
        <authorList>
            <person name="Wiegand S."/>
            <person name="Jogler M."/>
            <person name="Boedeker C."/>
            <person name="Pinto D."/>
            <person name="Vollmers J."/>
            <person name="Rivas-Marin E."/>
            <person name="Kohn T."/>
            <person name="Peeters S.H."/>
            <person name="Heuer A."/>
            <person name="Rast P."/>
            <person name="Oberbeckmann S."/>
            <person name="Bunk B."/>
            <person name="Jeske O."/>
            <person name="Meyerdierks A."/>
            <person name="Storesund J.E."/>
            <person name="Kallscheuer N."/>
            <person name="Luecker S."/>
            <person name="Lage O.M."/>
            <person name="Pohl T."/>
            <person name="Merkel B.J."/>
            <person name="Hornburger P."/>
            <person name="Mueller R.-W."/>
            <person name="Bruemmer F."/>
            <person name="Labrenz M."/>
            <person name="Spormann A.M."/>
            <person name="Op den Camp H."/>
            <person name="Overmann J."/>
            <person name="Amann R."/>
            <person name="Jetten M.S.M."/>
            <person name="Mascher T."/>
            <person name="Medema M.H."/>
            <person name="Devos D.P."/>
            <person name="Kaster A.-K."/>
            <person name="Ovreas L."/>
            <person name="Rohde M."/>
            <person name="Galperin M.Y."/>
            <person name="Jogler C."/>
        </authorList>
    </citation>
    <scope>NUCLEOTIDE SEQUENCE [LARGE SCALE GENOMIC DNA]</scope>
    <source>
        <strain evidence="1 2">V6</strain>
    </source>
</reference>
<dbReference type="EMBL" id="CP036347">
    <property type="protein sequence ID" value="QDU01692.1"/>
    <property type="molecule type" value="Genomic_DNA"/>
</dbReference>
<gene>
    <name evidence="1" type="ORF">V6x_13740</name>
</gene>
<evidence type="ECO:0000313" key="1">
    <source>
        <dbReference type="EMBL" id="QDU01692.1"/>
    </source>
</evidence>
<evidence type="ECO:0000313" key="2">
    <source>
        <dbReference type="Proteomes" id="UP000320722"/>
    </source>
</evidence>
<organism evidence="1 2">
    <name type="scientific">Gimesia chilikensis</name>
    <dbReference type="NCBI Taxonomy" id="2605989"/>
    <lineage>
        <taxon>Bacteria</taxon>
        <taxon>Pseudomonadati</taxon>
        <taxon>Planctomycetota</taxon>
        <taxon>Planctomycetia</taxon>
        <taxon>Planctomycetales</taxon>
        <taxon>Planctomycetaceae</taxon>
        <taxon>Gimesia</taxon>
    </lineage>
</organism>
<dbReference type="AlphaFoldDB" id="A0A517W8V5"/>
<name>A0A517W8V5_9PLAN</name>
<protein>
    <submittedName>
        <fullName evidence="1">Uncharacterized protein</fullName>
    </submittedName>
</protein>
<proteinExistence type="predicted"/>
<dbReference type="Proteomes" id="UP000320722">
    <property type="component" value="Chromosome"/>
</dbReference>